<dbReference type="InterPro" id="IPR005137">
    <property type="entry name" value="BtpA"/>
</dbReference>
<comment type="similarity">
    <text evidence="1">Belongs to the BtpA family.</text>
</comment>
<dbReference type="SUPFAM" id="SSF51366">
    <property type="entry name" value="Ribulose-phoshate binding barrel"/>
    <property type="match status" value="1"/>
</dbReference>
<accession>A0A653DHD6</accession>
<evidence type="ECO:0000256" key="1">
    <source>
        <dbReference type="ARBA" id="ARBA00006007"/>
    </source>
</evidence>
<dbReference type="Pfam" id="PF03437">
    <property type="entry name" value="BtpA"/>
    <property type="match status" value="1"/>
</dbReference>
<dbReference type="PANTHER" id="PTHR21381">
    <property type="entry name" value="ZGC:162297"/>
    <property type="match status" value="1"/>
</dbReference>
<dbReference type="InterPro" id="IPR011060">
    <property type="entry name" value="RibuloseP-bd_barrel"/>
</dbReference>
<dbReference type="NCBIfam" id="TIGR00259">
    <property type="entry name" value="thylakoid_BtpA"/>
    <property type="match status" value="1"/>
</dbReference>
<organism evidence="2 3">
    <name type="scientific">Callosobruchus maculatus</name>
    <name type="common">Southern cowpea weevil</name>
    <name type="synonym">Pulse bruchid</name>
    <dbReference type="NCBI Taxonomy" id="64391"/>
    <lineage>
        <taxon>Eukaryota</taxon>
        <taxon>Metazoa</taxon>
        <taxon>Ecdysozoa</taxon>
        <taxon>Arthropoda</taxon>
        <taxon>Hexapoda</taxon>
        <taxon>Insecta</taxon>
        <taxon>Pterygota</taxon>
        <taxon>Neoptera</taxon>
        <taxon>Endopterygota</taxon>
        <taxon>Coleoptera</taxon>
        <taxon>Polyphaga</taxon>
        <taxon>Cucujiformia</taxon>
        <taxon>Chrysomeloidea</taxon>
        <taxon>Chrysomelidae</taxon>
        <taxon>Bruchinae</taxon>
        <taxon>Bruchini</taxon>
        <taxon>Callosobruchus</taxon>
    </lineage>
</organism>
<dbReference type="EMBL" id="CAACVG010012024">
    <property type="protein sequence ID" value="VEN59424.1"/>
    <property type="molecule type" value="Genomic_DNA"/>
</dbReference>
<reference evidence="2 3" key="1">
    <citation type="submission" date="2019-01" db="EMBL/GenBank/DDBJ databases">
        <authorList>
            <person name="Sayadi A."/>
        </authorList>
    </citation>
    <scope>NUCLEOTIDE SEQUENCE [LARGE SCALE GENOMIC DNA]</scope>
</reference>
<evidence type="ECO:0008006" key="4">
    <source>
        <dbReference type="Google" id="ProtNLM"/>
    </source>
</evidence>
<dbReference type="Proteomes" id="UP000410492">
    <property type="component" value="Unassembled WGS sequence"/>
</dbReference>
<keyword evidence="3" id="KW-1185">Reference proteome</keyword>
<dbReference type="PIRSF" id="PIRSF005956">
    <property type="entry name" value="BtpA"/>
    <property type="match status" value="1"/>
</dbReference>
<dbReference type="PROSITE" id="PS51257">
    <property type="entry name" value="PROKAR_LIPOPROTEIN"/>
    <property type="match status" value="1"/>
</dbReference>
<dbReference type="InterPro" id="IPR013785">
    <property type="entry name" value="Aldolase_TIM"/>
</dbReference>
<dbReference type="AlphaFoldDB" id="A0A653DHD6"/>
<protein>
    <recommendedName>
        <fullName evidence="4">BtpA family membrane complex biogenesis protein</fullName>
    </recommendedName>
</protein>
<gene>
    <name evidence="2" type="ORF">CALMAC_LOCUS17439</name>
</gene>
<dbReference type="PANTHER" id="PTHR21381:SF3">
    <property type="entry name" value="SGC REGION PROTEIN SGCQ-RELATED"/>
    <property type="match status" value="1"/>
</dbReference>
<dbReference type="OrthoDB" id="10045006at2759"/>
<sequence length="269" mass="29760">MLKFRNIFQKGCSVIGMVHVEALPGTPLFSGCVEKSVTKACKETEVYLKHNVDAIMIENMHDVPYVQSKYLGPEITATMSRVCSEMRKIIPDSIPFGVQVLACGNKEALAIAKACAMNFVRVEGFVFSHIADEGFTNANAGEVLRYRKQIQADDILVFTDIKKKHSSHYLTRDISLIETAKAAEYFLSDGLILTGSATGVPAEENHLQQLKETTSLPVLVGSGVTYDNLQKYVSADALIVGSYFKKAGKWSNDIDEERVGKFMNKMKSF</sequence>
<dbReference type="Gene3D" id="3.20.20.70">
    <property type="entry name" value="Aldolase class I"/>
    <property type="match status" value="1"/>
</dbReference>
<evidence type="ECO:0000313" key="3">
    <source>
        <dbReference type="Proteomes" id="UP000410492"/>
    </source>
</evidence>
<proteinExistence type="inferred from homology"/>
<evidence type="ECO:0000313" key="2">
    <source>
        <dbReference type="EMBL" id="VEN59424.1"/>
    </source>
</evidence>
<name>A0A653DHD6_CALMS</name>